<protein>
    <submittedName>
        <fullName evidence="8">Sigma-70 family RNA polymerase sigma factor</fullName>
    </submittedName>
</protein>
<dbReference type="PANTHER" id="PTHR43133:SF8">
    <property type="entry name" value="RNA POLYMERASE SIGMA FACTOR HI_1459-RELATED"/>
    <property type="match status" value="1"/>
</dbReference>
<feature type="domain" description="RNA polymerase sigma factor 70 region 4 type 2" evidence="7">
    <location>
        <begin position="118"/>
        <end position="168"/>
    </location>
</feature>
<evidence type="ECO:0000259" key="6">
    <source>
        <dbReference type="Pfam" id="PF04542"/>
    </source>
</evidence>
<dbReference type="Proteomes" id="UP000286137">
    <property type="component" value="Unassembled WGS sequence"/>
</dbReference>
<organism evidence="8 9">
    <name type="scientific">Mediterraneibacter gnavus</name>
    <name type="common">Ruminococcus gnavus</name>
    <dbReference type="NCBI Taxonomy" id="33038"/>
    <lineage>
        <taxon>Bacteria</taxon>
        <taxon>Bacillati</taxon>
        <taxon>Bacillota</taxon>
        <taxon>Clostridia</taxon>
        <taxon>Lachnospirales</taxon>
        <taxon>Lachnospiraceae</taxon>
        <taxon>Mediterraneibacter</taxon>
    </lineage>
</organism>
<keyword evidence="5" id="KW-0804">Transcription</keyword>
<sequence>MVHFRRRFVFEDKKIRDLLSDEEKVEDLIRKYYSDIYKYCFFHLGNKEAAQDITQEVFLKFLKSLDTYREYGKLKNYLYVVAKHTIKDFFRKRYEITEEIEAEISCDGGLDNVPLQIDIWREIQKLDSLDKELIILRYYQELKVKDIAQIVNLPTSTVGYKIKRIEKLLKLRLEEMKYER</sequence>
<comment type="similarity">
    <text evidence="1">Belongs to the sigma-70 factor family. ECF subfamily.</text>
</comment>
<gene>
    <name evidence="8" type="ORF">DWY88_17445</name>
</gene>
<dbReference type="InterPro" id="IPR013324">
    <property type="entry name" value="RNA_pol_sigma_r3/r4-like"/>
</dbReference>
<dbReference type="InterPro" id="IPR014284">
    <property type="entry name" value="RNA_pol_sigma-70_dom"/>
</dbReference>
<accession>A0A412BP05</accession>
<keyword evidence="3" id="KW-0731">Sigma factor</keyword>
<evidence type="ECO:0000256" key="1">
    <source>
        <dbReference type="ARBA" id="ARBA00010641"/>
    </source>
</evidence>
<dbReference type="Pfam" id="PF08281">
    <property type="entry name" value="Sigma70_r4_2"/>
    <property type="match status" value="1"/>
</dbReference>
<comment type="caution">
    <text evidence="8">The sequence shown here is derived from an EMBL/GenBank/DDBJ whole genome shotgun (WGS) entry which is preliminary data.</text>
</comment>
<dbReference type="GO" id="GO:0006352">
    <property type="term" value="P:DNA-templated transcription initiation"/>
    <property type="evidence" value="ECO:0007669"/>
    <property type="project" value="InterPro"/>
</dbReference>
<evidence type="ECO:0000256" key="5">
    <source>
        <dbReference type="ARBA" id="ARBA00023163"/>
    </source>
</evidence>
<name>A0A412BP05_MEDGN</name>
<dbReference type="InterPro" id="IPR007627">
    <property type="entry name" value="RNA_pol_sigma70_r2"/>
</dbReference>
<dbReference type="InterPro" id="IPR013325">
    <property type="entry name" value="RNA_pol_sigma_r2"/>
</dbReference>
<dbReference type="NCBIfam" id="TIGR02937">
    <property type="entry name" value="sigma70-ECF"/>
    <property type="match status" value="1"/>
</dbReference>
<dbReference type="SUPFAM" id="SSF88946">
    <property type="entry name" value="Sigma2 domain of RNA polymerase sigma factors"/>
    <property type="match status" value="1"/>
</dbReference>
<dbReference type="GO" id="GO:0003677">
    <property type="term" value="F:DNA binding"/>
    <property type="evidence" value="ECO:0007669"/>
    <property type="project" value="UniProtKB-KW"/>
</dbReference>
<evidence type="ECO:0000313" key="8">
    <source>
        <dbReference type="EMBL" id="RGQ58411.1"/>
    </source>
</evidence>
<dbReference type="SUPFAM" id="SSF88659">
    <property type="entry name" value="Sigma3 and sigma4 domains of RNA polymerase sigma factors"/>
    <property type="match status" value="1"/>
</dbReference>
<dbReference type="Pfam" id="PF04542">
    <property type="entry name" value="Sigma70_r2"/>
    <property type="match status" value="1"/>
</dbReference>
<dbReference type="Gene3D" id="1.10.1740.10">
    <property type="match status" value="1"/>
</dbReference>
<dbReference type="AlphaFoldDB" id="A0A412BP05"/>
<evidence type="ECO:0000256" key="4">
    <source>
        <dbReference type="ARBA" id="ARBA00023125"/>
    </source>
</evidence>
<evidence type="ECO:0000256" key="2">
    <source>
        <dbReference type="ARBA" id="ARBA00023015"/>
    </source>
</evidence>
<evidence type="ECO:0000313" key="9">
    <source>
        <dbReference type="Proteomes" id="UP000286137"/>
    </source>
</evidence>
<dbReference type="InterPro" id="IPR013249">
    <property type="entry name" value="RNA_pol_sigma70_r4_t2"/>
</dbReference>
<keyword evidence="4" id="KW-0238">DNA-binding</keyword>
<feature type="domain" description="RNA polymerase sigma-70 region 2" evidence="6">
    <location>
        <begin position="28"/>
        <end position="93"/>
    </location>
</feature>
<dbReference type="InterPro" id="IPR036388">
    <property type="entry name" value="WH-like_DNA-bd_sf"/>
</dbReference>
<keyword evidence="2" id="KW-0805">Transcription regulation</keyword>
<evidence type="ECO:0000259" key="7">
    <source>
        <dbReference type="Pfam" id="PF08281"/>
    </source>
</evidence>
<proteinExistence type="inferred from homology"/>
<dbReference type="EMBL" id="QRTJ01000069">
    <property type="protein sequence ID" value="RGQ58411.1"/>
    <property type="molecule type" value="Genomic_DNA"/>
</dbReference>
<dbReference type="Gene3D" id="1.10.10.10">
    <property type="entry name" value="Winged helix-like DNA-binding domain superfamily/Winged helix DNA-binding domain"/>
    <property type="match status" value="1"/>
</dbReference>
<dbReference type="InterPro" id="IPR039425">
    <property type="entry name" value="RNA_pol_sigma-70-like"/>
</dbReference>
<evidence type="ECO:0000256" key="3">
    <source>
        <dbReference type="ARBA" id="ARBA00023082"/>
    </source>
</evidence>
<dbReference type="PANTHER" id="PTHR43133">
    <property type="entry name" value="RNA POLYMERASE ECF-TYPE SIGMA FACTO"/>
    <property type="match status" value="1"/>
</dbReference>
<reference evidence="8 9" key="1">
    <citation type="submission" date="2018-08" db="EMBL/GenBank/DDBJ databases">
        <title>A genome reference for cultivated species of the human gut microbiota.</title>
        <authorList>
            <person name="Zou Y."/>
            <person name="Xue W."/>
            <person name="Luo G."/>
        </authorList>
    </citation>
    <scope>NUCLEOTIDE SEQUENCE [LARGE SCALE GENOMIC DNA]</scope>
    <source>
        <strain evidence="8 9">AF27-4BH</strain>
    </source>
</reference>
<dbReference type="GO" id="GO:0016987">
    <property type="term" value="F:sigma factor activity"/>
    <property type="evidence" value="ECO:0007669"/>
    <property type="project" value="UniProtKB-KW"/>
</dbReference>